<dbReference type="RefSeq" id="WP_236976321.1">
    <property type="nucleotide sequence ID" value="NZ_BRXE01000042.1"/>
</dbReference>
<dbReference type="GeneID" id="83628877"/>
<dbReference type="EMBL" id="BRXE01000042">
    <property type="protein sequence ID" value="GLB84148.1"/>
    <property type="molecule type" value="Genomic_DNA"/>
</dbReference>
<dbReference type="Proteomes" id="UP001064782">
    <property type="component" value="Unassembled WGS sequence"/>
</dbReference>
<sequence length="198" mass="21484">MTTNYPVDSTYHACCDGIGTHTAACGAGRLSDHSGKVHTMTNTTTPESPTQTWRDLVRRLTPEQVADLEEWERRGGDCTPDAYREWLVGEARDYIATNERDAELSARIHPPAGAKSVDGWNSIDKQTGRQCRPVRWATYAAGRLSVDIDGLQDETGAVDGPHLTVFGLEDGGALTITDARQLAVALVAAADEMERLTA</sequence>
<protein>
    <submittedName>
        <fullName evidence="2">Uncharacterized protein</fullName>
    </submittedName>
</protein>
<evidence type="ECO:0000313" key="3">
    <source>
        <dbReference type="Proteomes" id="UP001064782"/>
    </source>
</evidence>
<keyword evidence="3" id="KW-1185">Reference proteome</keyword>
<organism evidence="2 3">
    <name type="scientific">Mycobacterium kiyosense</name>
    <dbReference type="NCBI Taxonomy" id="2871094"/>
    <lineage>
        <taxon>Bacteria</taxon>
        <taxon>Bacillati</taxon>
        <taxon>Actinomycetota</taxon>
        <taxon>Actinomycetes</taxon>
        <taxon>Mycobacteriales</taxon>
        <taxon>Mycobacteriaceae</taxon>
        <taxon>Mycobacterium</taxon>
    </lineage>
</organism>
<dbReference type="EMBL" id="BRZI01000005">
    <property type="protein sequence ID" value="GLD29442.1"/>
    <property type="molecule type" value="Genomic_DNA"/>
</dbReference>
<gene>
    <name evidence="2" type="ORF">Mkiyose1413_13250</name>
    <name evidence="1" type="ORF">SRL2020028_34040</name>
</gene>
<proteinExistence type="predicted"/>
<dbReference type="Proteomes" id="UP001165663">
    <property type="component" value="Unassembled WGS sequence"/>
</dbReference>
<reference evidence="2" key="1">
    <citation type="submission" date="2022-08" db="EMBL/GenBank/DDBJ databases">
        <title>Mycobacterium kiyosense sp. nov., scotochromogenic slow-glowing species isolated from respiratory specimens.</title>
        <authorList>
            <person name="Fukano H."/>
            <person name="Kazumi Y."/>
            <person name="Sakagami N."/>
            <person name="Ato M."/>
            <person name="Mitarai S."/>
            <person name="Hoshino Y."/>
        </authorList>
    </citation>
    <scope>NUCLEOTIDE SEQUENCE</scope>
    <source>
        <strain evidence="2">1413</strain>
        <strain evidence="1">SRL2020-028</strain>
    </source>
</reference>
<comment type="caution">
    <text evidence="2">The sequence shown here is derived from an EMBL/GenBank/DDBJ whole genome shotgun (WGS) entry which is preliminary data.</text>
</comment>
<dbReference type="AlphaFoldDB" id="A0A9P3Q4G7"/>
<accession>A0A9P3Q4G7</accession>
<evidence type="ECO:0000313" key="1">
    <source>
        <dbReference type="EMBL" id="GLB84148.1"/>
    </source>
</evidence>
<evidence type="ECO:0000313" key="2">
    <source>
        <dbReference type="EMBL" id="GLD29442.1"/>
    </source>
</evidence>
<name>A0A9P3Q4G7_9MYCO</name>